<dbReference type="EMBL" id="JBBMER010000004">
    <property type="protein sequence ID" value="MEQ2379708.1"/>
    <property type="molecule type" value="Genomic_DNA"/>
</dbReference>
<keyword evidence="17" id="KW-0479">Metal-binding</keyword>
<comment type="subcellular location">
    <subcellularLocation>
        <location evidence="1 16">Cytoplasm</location>
    </subcellularLocation>
</comment>
<evidence type="ECO:0000256" key="15">
    <source>
        <dbReference type="ARBA" id="ARBA00049152"/>
    </source>
</evidence>
<evidence type="ECO:0000313" key="21">
    <source>
        <dbReference type="Proteomes" id="UP001442364"/>
    </source>
</evidence>
<dbReference type="PANTHER" id="PTHR42853">
    <property type="entry name" value="ACETYL-COENZYME A CARBOXYLASE CARBOXYL TRANSFERASE SUBUNIT ALPHA"/>
    <property type="match status" value="1"/>
</dbReference>
<dbReference type="PRINTS" id="PR01069">
    <property type="entry name" value="ACCCTRFRASEA"/>
</dbReference>
<protein>
    <recommendedName>
        <fullName evidence="16 17">Multifunctional fusion protein</fullName>
    </recommendedName>
    <domain>
        <recommendedName>
            <fullName evidence="16">Acetyl-coenzyme A carboxylase carboxyl transferase subunit alpha</fullName>
            <shortName evidence="16">ACCase subunit alpha</shortName>
            <shortName evidence="16">Acetyl-CoA carboxylase carboxyltransferase subunit alpha</shortName>
            <ecNumber evidence="16">2.1.3.15</ecNumber>
        </recommendedName>
    </domain>
    <domain>
        <recommendedName>
            <fullName evidence="17">Acetyl-coenzyme A carboxylase carboxyl transferase subunit beta</fullName>
            <shortName evidence="17">ACCase subunit beta</shortName>
            <shortName evidence="17">Acetyl-CoA carboxylase carboxyltransferase subunit beta</shortName>
        </recommendedName>
    </domain>
</protein>
<dbReference type="NCBIfam" id="NF041504">
    <property type="entry name" value="AccA_sub"/>
    <property type="match status" value="1"/>
</dbReference>
<comment type="function">
    <text evidence="16">Component of the acetyl coenzyme A carboxylase (ACC) complex. First, biotin carboxylase catalyzes the carboxylation of biotin on its carrier protein (BCCP) and then the CO(2) group is transferred by the carboxyltransferase to acetyl-CoA to form malonyl-CoA.</text>
</comment>
<dbReference type="InterPro" id="IPR011763">
    <property type="entry name" value="COA_CT_C"/>
</dbReference>
<keyword evidence="7 16" id="KW-0444">Lipid biosynthesis</keyword>
<evidence type="ECO:0000256" key="6">
    <source>
        <dbReference type="ARBA" id="ARBA00022490"/>
    </source>
</evidence>
<keyword evidence="12 16" id="KW-0443">Lipid metabolism</keyword>
<evidence type="ECO:0000259" key="19">
    <source>
        <dbReference type="PROSITE" id="PS50989"/>
    </source>
</evidence>
<keyword evidence="6 16" id="KW-0963">Cytoplasm</keyword>
<comment type="subunit">
    <text evidence="16">Acetyl-CoA carboxylase is a heterohexamer composed of biotin carboxyl carrier protein (AccB), biotin carboxylase (AccC) and two subunits each of ACCase subunit alpha (AccA) and ACCase subunit beta (AccD).</text>
</comment>
<comment type="cofactor">
    <cofactor evidence="17">
        <name>Zn(2+)</name>
        <dbReference type="ChEBI" id="CHEBI:29105"/>
    </cofactor>
    <text evidence="17">Binds 1 zinc ion per subunit.</text>
</comment>
<comment type="similarity">
    <text evidence="3">In the C-terminal section; belongs to the AccA family.</text>
</comment>
<keyword evidence="8 16" id="KW-0808">Transferase</keyword>
<dbReference type="RefSeq" id="WP_349153592.1">
    <property type="nucleotide sequence ID" value="NZ_DAWDAH010000008.1"/>
</dbReference>
<dbReference type="Pfam" id="PF03255">
    <property type="entry name" value="ACCA"/>
    <property type="match status" value="1"/>
</dbReference>
<comment type="similarity">
    <text evidence="16">Belongs to the AccA family.</text>
</comment>
<feature type="binding site" evidence="17">
    <location>
        <position position="37"/>
    </location>
    <ligand>
        <name>Zn(2+)</name>
        <dbReference type="ChEBI" id="CHEBI:29105"/>
    </ligand>
</feature>
<dbReference type="HAMAP" id="MF_01395">
    <property type="entry name" value="AcetylCoA_CT_beta"/>
    <property type="match status" value="1"/>
</dbReference>
<evidence type="ECO:0000256" key="16">
    <source>
        <dbReference type="HAMAP-Rule" id="MF_00823"/>
    </source>
</evidence>
<evidence type="ECO:0000256" key="3">
    <source>
        <dbReference type="ARBA" id="ARBA00006276"/>
    </source>
</evidence>
<dbReference type="Gene3D" id="3.90.226.10">
    <property type="entry name" value="2-enoyl-CoA Hydratase, Chain A, domain 1"/>
    <property type="match status" value="2"/>
</dbReference>
<feature type="domain" description="CoA carboxyltransferase N-terminal" evidence="18">
    <location>
        <begin position="30"/>
        <end position="296"/>
    </location>
</feature>
<dbReference type="InterPro" id="IPR011762">
    <property type="entry name" value="COA_CT_N"/>
</dbReference>
<keyword evidence="9 16" id="KW-0547">Nucleotide-binding</keyword>
<dbReference type="HAMAP" id="MF_00823">
    <property type="entry name" value="AcetylCoA_CT_alpha"/>
    <property type="match status" value="1"/>
</dbReference>
<keyword evidence="11 16" id="KW-0067">ATP-binding</keyword>
<organism evidence="20 21">
    <name type="scientific">[Lactobacillus] rogosae</name>
    <dbReference type="NCBI Taxonomy" id="706562"/>
    <lineage>
        <taxon>Bacteria</taxon>
        <taxon>Bacillati</taxon>
        <taxon>Bacillota</taxon>
        <taxon>Clostridia</taxon>
        <taxon>Lachnospirales</taxon>
        <taxon>Lachnospiraceae</taxon>
        <taxon>Lachnospira</taxon>
    </lineage>
</organism>
<comment type="similarity">
    <text evidence="4">In the N-terminal section; belongs to the AccD/PCCB family.</text>
</comment>
<evidence type="ECO:0000256" key="4">
    <source>
        <dbReference type="ARBA" id="ARBA00010284"/>
    </source>
</evidence>
<dbReference type="InterPro" id="IPR029045">
    <property type="entry name" value="ClpP/crotonase-like_dom_sf"/>
</dbReference>
<dbReference type="SUPFAM" id="SSF52096">
    <property type="entry name" value="ClpP/crotonase"/>
    <property type="match status" value="2"/>
</dbReference>
<dbReference type="PROSITE" id="PS50989">
    <property type="entry name" value="COA_CT_CTER"/>
    <property type="match status" value="1"/>
</dbReference>
<evidence type="ECO:0000256" key="17">
    <source>
        <dbReference type="HAMAP-Rule" id="MF_01395"/>
    </source>
</evidence>
<accession>A0ABV1BVD7</accession>
<comment type="function">
    <text evidence="14 17">Component of the acetyl coenzyme A carboxylase (ACC) complex. Biotin carboxylase (BC) catalyzes the carboxylation of biotin on its carrier protein (BCCP) and then the CO(2) group is transferred by the transcarboxylase to acetyl-CoA to form malonyl-CoA.</text>
</comment>
<evidence type="ECO:0000256" key="5">
    <source>
        <dbReference type="ARBA" id="ARBA00011664"/>
    </source>
</evidence>
<feature type="domain" description="CoA carboxyltransferase C-terminal" evidence="19">
    <location>
        <begin position="321"/>
        <end position="568"/>
    </location>
</feature>
<evidence type="ECO:0000256" key="14">
    <source>
        <dbReference type="ARBA" id="ARBA00025280"/>
    </source>
</evidence>
<dbReference type="InterPro" id="IPR000438">
    <property type="entry name" value="Acetyl_CoA_COase_Trfase_b_su"/>
</dbReference>
<keyword evidence="13 16" id="KW-0275">Fatty acid biosynthesis</keyword>
<dbReference type="NCBIfam" id="TIGR00515">
    <property type="entry name" value="accD"/>
    <property type="match status" value="1"/>
</dbReference>
<evidence type="ECO:0000256" key="12">
    <source>
        <dbReference type="ARBA" id="ARBA00023098"/>
    </source>
</evidence>
<evidence type="ECO:0000256" key="9">
    <source>
        <dbReference type="ARBA" id="ARBA00022741"/>
    </source>
</evidence>
<gene>
    <name evidence="16" type="primary">accA</name>
    <name evidence="17" type="synonym">accD</name>
    <name evidence="20" type="ORF">WMO14_07425</name>
</gene>
<keyword evidence="21" id="KW-1185">Reference proteome</keyword>
<comment type="caution">
    <text evidence="20">The sequence shown here is derived from an EMBL/GenBank/DDBJ whole genome shotgun (WGS) entry which is preliminary data.</text>
</comment>
<reference evidence="20 21" key="1">
    <citation type="submission" date="2024-03" db="EMBL/GenBank/DDBJ databases">
        <title>Human intestinal bacterial collection.</title>
        <authorList>
            <person name="Pauvert C."/>
            <person name="Hitch T.C.A."/>
            <person name="Clavel T."/>
        </authorList>
    </citation>
    <scope>NUCLEOTIDE SEQUENCE [LARGE SCALE GENOMIC DNA]</scope>
    <source>
        <strain evidence="20 21">CLA-AA-H255</strain>
    </source>
</reference>
<dbReference type="InterPro" id="IPR001095">
    <property type="entry name" value="Acetyl_CoA_COase_a_su"/>
</dbReference>
<dbReference type="NCBIfam" id="NF004344">
    <property type="entry name" value="PRK05724.1"/>
    <property type="match status" value="1"/>
</dbReference>
<keyword evidence="17" id="KW-0863">Zinc-finger</keyword>
<evidence type="ECO:0000256" key="2">
    <source>
        <dbReference type="ARBA" id="ARBA00004956"/>
    </source>
</evidence>
<dbReference type="Proteomes" id="UP001442364">
    <property type="component" value="Unassembled WGS sequence"/>
</dbReference>
<evidence type="ECO:0000256" key="13">
    <source>
        <dbReference type="ARBA" id="ARBA00023160"/>
    </source>
</evidence>
<dbReference type="PANTHER" id="PTHR42853:SF3">
    <property type="entry name" value="ACETYL-COENZYME A CARBOXYLASE CARBOXYL TRANSFERASE SUBUNIT ALPHA, CHLOROPLASTIC"/>
    <property type="match status" value="1"/>
</dbReference>
<evidence type="ECO:0000256" key="8">
    <source>
        <dbReference type="ARBA" id="ARBA00022679"/>
    </source>
</evidence>
<evidence type="ECO:0000256" key="11">
    <source>
        <dbReference type="ARBA" id="ARBA00022840"/>
    </source>
</evidence>
<name>A0ABV1BVD7_9FIRM</name>
<feature type="zinc finger region" description="C4-type" evidence="17">
    <location>
        <begin position="34"/>
        <end position="56"/>
    </location>
</feature>
<comment type="pathway">
    <text evidence="2 16">Lipid metabolism; malonyl-CoA biosynthesis; malonyl-CoA from acetyl-CoA: step 1/1.</text>
</comment>
<dbReference type="GO" id="GO:0003989">
    <property type="term" value="F:acetyl-CoA carboxylase activity"/>
    <property type="evidence" value="ECO:0007669"/>
    <property type="project" value="UniProtKB-EC"/>
</dbReference>
<evidence type="ECO:0000256" key="10">
    <source>
        <dbReference type="ARBA" id="ARBA00022832"/>
    </source>
</evidence>
<keyword evidence="10 16" id="KW-0276">Fatty acid metabolism</keyword>
<evidence type="ECO:0000256" key="7">
    <source>
        <dbReference type="ARBA" id="ARBA00022516"/>
    </source>
</evidence>
<evidence type="ECO:0000259" key="18">
    <source>
        <dbReference type="PROSITE" id="PS50980"/>
    </source>
</evidence>
<proteinExistence type="inferred from homology"/>
<dbReference type="NCBIfam" id="TIGR00513">
    <property type="entry name" value="accA"/>
    <property type="match status" value="1"/>
</dbReference>
<keyword evidence="17" id="KW-0862">Zinc</keyword>
<evidence type="ECO:0000256" key="1">
    <source>
        <dbReference type="ARBA" id="ARBA00004496"/>
    </source>
</evidence>
<feature type="binding site" evidence="17">
    <location>
        <position position="34"/>
    </location>
    <ligand>
        <name>Zn(2+)</name>
        <dbReference type="ChEBI" id="CHEBI:29105"/>
    </ligand>
</feature>
<dbReference type="PROSITE" id="PS50980">
    <property type="entry name" value="COA_CT_NTER"/>
    <property type="match status" value="1"/>
</dbReference>
<comment type="subunit">
    <text evidence="5">Acetyl-CoA carboxylase is a heterotetramer composed of biotin carboxyl carrier protein (AccB), biotin carboxylase (AccC) and two subunits of ACCase subunit beta/alpha.</text>
</comment>
<sequence length="595" mass="66891">MQIKGLFKKNIHKNKINNLDSSNINVPDGLYTKCPVCSKIILTEDMYLNNCVCPECGYYMKLDARTRISMVVDKNTFSEWDTNIEESNPCEYPGYEEKIQNLKRKTNLDEAVITGVGKIDGSKAVIGVCDTRFLMGSMGEVVGEKLTRAVEKATEQKLPVIIFTCSGGARMQEGIVSLMQMAKISAALKKHDEAGLLYITVLTDPTTGGVTASFAMLGDIILAEPGALIGFAGPRVIRQTIGQELPEGFQRAEFLLEHGFVDAIVKRDELKKTLAHLLDIHKYSGAYTEVKENVDTYRSNSDIMKKYLEYLDNIYFKKIDREEEKKAEADNNLYNEYDVWEKVEIARSSERPNAADYIEKITKDFFELHGDRNFCDDKAIIGGIATFGGIPVTVIGHMKGKTTKENISRNFGMPNPEGYRKALRLMKQAEKFNRPVICFIDTPGAYCGLGAEERGQGEAIAKNLYEMSSLTVPVLSIVTGEGGSGGALALGVANEVWMMENSIYSILSPEGFASILWKDSKKAKEAAEIMKLTAADLYELGIIEKVIPEYQVINENNIKRVTLYMKRMICDFMYRYIDMDKEELARQRYNRFRKM</sequence>
<comment type="similarity">
    <text evidence="17">Belongs to the AccD/PCCB family.</text>
</comment>
<feature type="binding site" evidence="17">
    <location>
        <position position="56"/>
    </location>
    <ligand>
        <name>Zn(2+)</name>
        <dbReference type="ChEBI" id="CHEBI:29105"/>
    </ligand>
</feature>
<dbReference type="EC" id="2.1.3.15" evidence="16"/>
<evidence type="ECO:0000313" key="20">
    <source>
        <dbReference type="EMBL" id="MEQ2379708.1"/>
    </source>
</evidence>
<feature type="binding site" evidence="17">
    <location>
        <position position="53"/>
    </location>
    <ligand>
        <name>Zn(2+)</name>
        <dbReference type="ChEBI" id="CHEBI:29105"/>
    </ligand>
</feature>
<comment type="catalytic activity">
    <reaction evidence="15 16">
        <text>N(6)-carboxybiotinyl-L-lysyl-[protein] + acetyl-CoA = N(6)-biotinyl-L-lysyl-[protein] + malonyl-CoA</text>
        <dbReference type="Rhea" id="RHEA:54728"/>
        <dbReference type="Rhea" id="RHEA-COMP:10505"/>
        <dbReference type="Rhea" id="RHEA-COMP:10506"/>
        <dbReference type="ChEBI" id="CHEBI:57288"/>
        <dbReference type="ChEBI" id="CHEBI:57384"/>
        <dbReference type="ChEBI" id="CHEBI:83144"/>
        <dbReference type="ChEBI" id="CHEBI:83145"/>
        <dbReference type="EC" id="2.1.3.15"/>
    </reaction>
</comment>
<keyword evidence="20" id="KW-0436">Ligase</keyword>